<organism evidence="1 2">
    <name type="scientific">Prymnesium parvum</name>
    <name type="common">Toxic golden alga</name>
    <dbReference type="NCBI Taxonomy" id="97485"/>
    <lineage>
        <taxon>Eukaryota</taxon>
        <taxon>Haptista</taxon>
        <taxon>Haptophyta</taxon>
        <taxon>Prymnesiophyceae</taxon>
        <taxon>Prymnesiales</taxon>
        <taxon>Prymnesiaceae</taxon>
        <taxon>Prymnesium</taxon>
    </lineage>
</organism>
<dbReference type="EMBL" id="JBGBPQ010000018">
    <property type="protein sequence ID" value="KAL1506941.1"/>
    <property type="molecule type" value="Genomic_DNA"/>
</dbReference>
<dbReference type="Proteomes" id="UP001515480">
    <property type="component" value="Unassembled WGS sequence"/>
</dbReference>
<protein>
    <submittedName>
        <fullName evidence="1">Uncharacterized protein</fullName>
    </submittedName>
</protein>
<name>A0AB34IRZ6_PRYPA</name>
<accession>A0AB34IRZ6</accession>
<reference evidence="1 2" key="1">
    <citation type="journal article" date="2024" name="Science">
        <title>Giant polyketide synthase enzymes in the biosynthesis of giant marine polyether toxins.</title>
        <authorList>
            <person name="Fallon T.R."/>
            <person name="Shende V.V."/>
            <person name="Wierzbicki I.H."/>
            <person name="Pendleton A.L."/>
            <person name="Watervoot N.F."/>
            <person name="Auber R.P."/>
            <person name="Gonzalez D.J."/>
            <person name="Wisecaver J.H."/>
            <person name="Moore B.S."/>
        </authorList>
    </citation>
    <scope>NUCLEOTIDE SEQUENCE [LARGE SCALE GENOMIC DNA]</scope>
    <source>
        <strain evidence="1 2">12B1</strain>
    </source>
</reference>
<evidence type="ECO:0000313" key="1">
    <source>
        <dbReference type="EMBL" id="KAL1506941.1"/>
    </source>
</evidence>
<comment type="caution">
    <text evidence="1">The sequence shown here is derived from an EMBL/GenBank/DDBJ whole genome shotgun (WGS) entry which is preliminary data.</text>
</comment>
<dbReference type="AlphaFoldDB" id="A0AB34IRZ6"/>
<proteinExistence type="predicted"/>
<keyword evidence="2" id="KW-1185">Reference proteome</keyword>
<sequence length="437" mass="47586">MALVRRGVLAGLCCSPRTFDAPCVLGLPKQGGLFSQLLYIAEQARDILVGSSSPPQSQIDATRTQILDHIDMGAGPVNASVIQDLQLYGYGGILSCKKARLVHPGEHIDCAYVQIGVSRLLATKGRVPPRLGQFFLPFHCPKHCSAMPASSAWSALPRLLAVSHLLHLLYQPRKPVAPPVVPAGARSGAYAFDLAIHVRRGDKMQEHRQWERLAFWNQSAIVMTAASQLRLAAGDEPPVRHRAPRVLLASDDNAFASRLEMELASQLGAKVTWLQAAHLKSLPESQAGAAAAHWSSDPCDERCVPPLLELVDGFSRAARLMVNTRSNVGTFLLTWWPAANRGRMPYFVDMDGSVAPGSLTPNRVWCDLPYGSRHGLCEGGAPPLSEAAAKLISVREDSEYKAMREHKCRPPGRDAKKMRWPSNMCCQPNAAVAPLAR</sequence>
<evidence type="ECO:0000313" key="2">
    <source>
        <dbReference type="Proteomes" id="UP001515480"/>
    </source>
</evidence>
<gene>
    <name evidence="1" type="ORF">AB1Y20_007805</name>
</gene>